<keyword evidence="1" id="KW-0812">Transmembrane</keyword>
<feature type="transmembrane region" description="Helical" evidence="1">
    <location>
        <begin position="41"/>
        <end position="63"/>
    </location>
</feature>
<comment type="caution">
    <text evidence="2">The sequence shown here is derived from an EMBL/GenBank/DDBJ whole genome shotgun (WGS) entry which is preliminary data.</text>
</comment>
<gene>
    <name evidence="2" type="ORF">EDB95_2846</name>
</gene>
<dbReference type="RefSeq" id="WP_133994441.1">
    <property type="nucleotide sequence ID" value="NZ_SODV01000001.1"/>
</dbReference>
<dbReference type="EMBL" id="SODV01000001">
    <property type="protein sequence ID" value="TDX01803.1"/>
    <property type="molecule type" value="Genomic_DNA"/>
</dbReference>
<proteinExistence type="predicted"/>
<keyword evidence="1" id="KW-1133">Transmembrane helix</keyword>
<organism evidence="2 3">
    <name type="scientific">Dinghuibacter silviterrae</name>
    <dbReference type="NCBI Taxonomy" id="1539049"/>
    <lineage>
        <taxon>Bacteria</taxon>
        <taxon>Pseudomonadati</taxon>
        <taxon>Bacteroidota</taxon>
        <taxon>Chitinophagia</taxon>
        <taxon>Chitinophagales</taxon>
        <taxon>Chitinophagaceae</taxon>
        <taxon>Dinghuibacter</taxon>
    </lineage>
</organism>
<accession>A0A4V3GM28</accession>
<sequence>MRTCVYALKVWLAAVVTAPFLGFMICRAFHTDDGVSLTGSYWWMGALLSFPAFPVIWLGVNVAPFMGKNRLAQKLLLSLWAAGLTAAPFSIFGILRIRDLQSELFFGFYLLPILLGIWFYRWPHPVSLPEPQITAS</sequence>
<protein>
    <submittedName>
        <fullName evidence="2">Uncharacterized protein</fullName>
    </submittedName>
</protein>
<reference evidence="2 3" key="1">
    <citation type="submission" date="2019-03" db="EMBL/GenBank/DDBJ databases">
        <title>Genomic Encyclopedia of Type Strains, Phase IV (KMG-IV): sequencing the most valuable type-strain genomes for metagenomic binning, comparative biology and taxonomic classification.</title>
        <authorList>
            <person name="Goeker M."/>
        </authorList>
    </citation>
    <scope>NUCLEOTIDE SEQUENCE [LARGE SCALE GENOMIC DNA]</scope>
    <source>
        <strain evidence="2 3">DSM 100059</strain>
    </source>
</reference>
<dbReference type="AlphaFoldDB" id="A0A4V3GM28"/>
<feature type="transmembrane region" description="Helical" evidence="1">
    <location>
        <begin position="104"/>
        <end position="122"/>
    </location>
</feature>
<dbReference type="OrthoDB" id="799236at2"/>
<dbReference type="Proteomes" id="UP000294498">
    <property type="component" value="Unassembled WGS sequence"/>
</dbReference>
<evidence type="ECO:0000313" key="2">
    <source>
        <dbReference type="EMBL" id="TDX01803.1"/>
    </source>
</evidence>
<feature type="transmembrane region" description="Helical" evidence="1">
    <location>
        <begin position="6"/>
        <end position="29"/>
    </location>
</feature>
<keyword evidence="1" id="KW-0472">Membrane</keyword>
<evidence type="ECO:0000313" key="3">
    <source>
        <dbReference type="Proteomes" id="UP000294498"/>
    </source>
</evidence>
<evidence type="ECO:0000256" key="1">
    <source>
        <dbReference type="SAM" id="Phobius"/>
    </source>
</evidence>
<name>A0A4V3GM28_9BACT</name>
<feature type="transmembrane region" description="Helical" evidence="1">
    <location>
        <begin position="75"/>
        <end position="97"/>
    </location>
</feature>
<keyword evidence="3" id="KW-1185">Reference proteome</keyword>